<dbReference type="SUPFAM" id="SSF52096">
    <property type="entry name" value="ClpP/crotonase"/>
    <property type="match status" value="1"/>
</dbReference>
<protein>
    <submittedName>
        <fullName evidence="6">S49 family peptidase</fullName>
    </submittedName>
</protein>
<keyword evidence="3" id="KW-0378">Hydrolase</keyword>
<evidence type="ECO:0000256" key="1">
    <source>
        <dbReference type="ARBA" id="ARBA00008683"/>
    </source>
</evidence>
<proteinExistence type="inferred from homology"/>
<keyword evidence="2" id="KW-0645">Protease</keyword>
<dbReference type="PANTHER" id="PTHR42987:SF8">
    <property type="entry name" value="PROTEINASE"/>
    <property type="match status" value="1"/>
</dbReference>
<name>A0ABV7M8N1_9PROT</name>
<dbReference type="InterPro" id="IPR002142">
    <property type="entry name" value="Peptidase_S49"/>
</dbReference>
<dbReference type="CDD" id="cd07023">
    <property type="entry name" value="S49_Sppa_N_C"/>
    <property type="match status" value="1"/>
</dbReference>
<dbReference type="Gene3D" id="3.90.226.10">
    <property type="entry name" value="2-enoyl-CoA Hydratase, Chain A, domain 1"/>
    <property type="match status" value="1"/>
</dbReference>
<dbReference type="EMBL" id="JBHRVA010000002">
    <property type="protein sequence ID" value="MFC3301297.1"/>
    <property type="molecule type" value="Genomic_DNA"/>
</dbReference>
<dbReference type="Gene3D" id="6.20.330.10">
    <property type="match status" value="1"/>
</dbReference>
<gene>
    <name evidence="6" type="ORF">ACFONP_00945</name>
</gene>
<keyword evidence="7" id="KW-1185">Reference proteome</keyword>
<dbReference type="Pfam" id="PF01343">
    <property type="entry name" value="Peptidase_S49"/>
    <property type="match status" value="1"/>
</dbReference>
<accession>A0ABV7M8N1</accession>
<evidence type="ECO:0000256" key="3">
    <source>
        <dbReference type="ARBA" id="ARBA00022801"/>
    </source>
</evidence>
<comment type="similarity">
    <text evidence="1">Belongs to the peptidase S49 family.</text>
</comment>
<dbReference type="Proteomes" id="UP001595607">
    <property type="component" value="Unassembled WGS sequence"/>
</dbReference>
<evidence type="ECO:0000313" key="7">
    <source>
        <dbReference type="Proteomes" id="UP001595607"/>
    </source>
</evidence>
<dbReference type="RefSeq" id="WP_189572034.1">
    <property type="nucleotide sequence ID" value="NZ_BMXU01000001.1"/>
</dbReference>
<organism evidence="6 7">
    <name type="scientific">Parvularcula lutaonensis</name>
    <dbReference type="NCBI Taxonomy" id="491923"/>
    <lineage>
        <taxon>Bacteria</taxon>
        <taxon>Pseudomonadati</taxon>
        <taxon>Pseudomonadota</taxon>
        <taxon>Alphaproteobacteria</taxon>
        <taxon>Parvularculales</taxon>
        <taxon>Parvularculaceae</taxon>
        <taxon>Parvularcula</taxon>
    </lineage>
</organism>
<keyword evidence="4" id="KW-0720">Serine protease</keyword>
<evidence type="ECO:0000259" key="5">
    <source>
        <dbReference type="Pfam" id="PF01343"/>
    </source>
</evidence>
<evidence type="ECO:0000256" key="2">
    <source>
        <dbReference type="ARBA" id="ARBA00022670"/>
    </source>
</evidence>
<reference evidence="7" key="1">
    <citation type="journal article" date="2019" name="Int. J. Syst. Evol. Microbiol.">
        <title>The Global Catalogue of Microorganisms (GCM) 10K type strain sequencing project: providing services to taxonomists for standard genome sequencing and annotation.</title>
        <authorList>
            <consortium name="The Broad Institute Genomics Platform"/>
            <consortium name="The Broad Institute Genome Sequencing Center for Infectious Disease"/>
            <person name="Wu L."/>
            <person name="Ma J."/>
        </authorList>
    </citation>
    <scope>NUCLEOTIDE SEQUENCE [LARGE SCALE GENOMIC DNA]</scope>
    <source>
        <strain evidence="7">KCTC 22245</strain>
    </source>
</reference>
<dbReference type="PANTHER" id="PTHR42987">
    <property type="entry name" value="PEPTIDASE S49"/>
    <property type="match status" value="1"/>
</dbReference>
<evidence type="ECO:0000256" key="4">
    <source>
        <dbReference type="ARBA" id="ARBA00022825"/>
    </source>
</evidence>
<feature type="domain" description="Peptidase S49" evidence="5">
    <location>
        <begin position="89"/>
        <end position="232"/>
    </location>
</feature>
<dbReference type="InterPro" id="IPR047272">
    <property type="entry name" value="S49_SppA_C"/>
</dbReference>
<comment type="caution">
    <text evidence="6">The sequence shown here is derived from an EMBL/GenBank/DDBJ whole genome shotgun (WGS) entry which is preliminary data.</text>
</comment>
<sequence length="282" mass="30081">MSSVLNALGAPFRRLLGTDKPTVTVVELQGPIGIEARPGRGLSAYSVESSLKKAFRRKSSKAVVLAINSPGGAPAQARMIMERARGLALEKQIPCISYIEDVGASGGYLIALAGEEILADPFAIVGSIGVVSAGFGFHDAIAKIGVERRVHTAGEKKLRLDPFMPEKPEDAEKLETILDETHRIFIDLVKTHRGDRLKGDESEIFSGDFFLAGKGEELGLVDGVGDLRQILKSRYGTDVKIKVITAQRAGLLGKLGAQIMGGLVDAVAVRLKNDGLNARLGR</sequence>
<evidence type="ECO:0000313" key="6">
    <source>
        <dbReference type="EMBL" id="MFC3301297.1"/>
    </source>
</evidence>
<dbReference type="InterPro" id="IPR029045">
    <property type="entry name" value="ClpP/crotonase-like_dom_sf"/>
</dbReference>